<dbReference type="CDD" id="cd00067">
    <property type="entry name" value="GAL4"/>
    <property type="match status" value="1"/>
</dbReference>
<reference evidence="5 6" key="1">
    <citation type="submission" date="2016-05" db="EMBL/GenBank/DDBJ databases">
        <title>Comparative analysis of secretome profiles of manganese(II)-oxidizing ascomycete fungi.</title>
        <authorList>
            <consortium name="DOE Joint Genome Institute"/>
            <person name="Zeiner C.A."/>
            <person name="Purvine S.O."/>
            <person name="Zink E.M."/>
            <person name="Wu S."/>
            <person name="Pasa-Tolic L."/>
            <person name="Chaput D.L."/>
            <person name="Haridas S."/>
            <person name="Grigoriev I.V."/>
            <person name="Santelli C.M."/>
            <person name="Hansel C.M."/>
        </authorList>
    </citation>
    <scope>NUCLEOTIDE SEQUENCE [LARGE SCALE GENOMIC DNA]</scope>
    <source>
        <strain evidence="5 6">AP3s5-JAC2a</strain>
    </source>
</reference>
<dbReference type="GO" id="GO:0008270">
    <property type="term" value="F:zinc ion binding"/>
    <property type="evidence" value="ECO:0007669"/>
    <property type="project" value="InterPro"/>
</dbReference>
<evidence type="ECO:0000256" key="2">
    <source>
        <dbReference type="ARBA" id="ARBA00023242"/>
    </source>
</evidence>
<dbReference type="AlphaFoldDB" id="A0A177C5G7"/>
<dbReference type="GO" id="GO:0000981">
    <property type="term" value="F:DNA-binding transcription factor activity, RNA polymerase II-specific"/>
    <property type="evidence" value="ECO:0007669"/>
    <property type="project" value="InterPro"/>
</dbReference>
<dbReference type="OrthoDB" id="5386330at2759"/>
<dbReference type="Pfam" id="PF11951">
    <property type="entry name" value="Fungal_trans_2"/>
    <property type="match status" value="1"/>
</dbReference>
<dbReference type="InterPro" id="IPR036864">
    <property type="entry name" value="Zn2-C6_fun-type_DNA-bd_sf"/>
</dbReference>
<dbReference type="PROSITE" id="PS50048">
    <property type="entry name" value="ZN2_CY6_FUNGAL_2"/>
    <property type="match status" value="1"/>
</dbReference>
<organism evidence="5 6">
    <name type="scientific">Paraphaeosphaeria sporulosa</name>
    <dbReference type="NCBI Taxonomy" id="1460663"/>
    <lineage>
        <taxon>Eukaryota</taxon>
        <taxon>Fungi</taxon>
        <taxon>Dikarya</taxon>
        <taxon>Ascomycota</taxon>
        <taxon>Pezizomycotina</taxon>
        <taxon>Dothideomycetes</taxon>
        <taxon>Pleosporomycetidae</taxon>
        <taxon>Pleosporales</taxon>
        <taxon>Massarineae</taxon>
        <taxon>Didymosphaeriaceae</taxon>
        <taxon>Paraphaeosphaeria</taxon>
    </lineage>
</organism>
<feature type="domain" description="Zn(2)-C6 fungal-type" evidence="4">
    <location>
        <begin position="13"/>
        <end position="41"/>
    </location>
</feature>
<dbReference type="InterPro" id="IPR021858">
    <property type="entry name" value="Fun_TF"/>
</dbReference>
<protein>
    <recommendedName>
        <fullName evidence="4">Zn(2)-C6 fungal-type domain-containing protein</fullName>
    </recommendedName>
</protein>
<dbReference type="InParanoid" id="A0A177C5G7"/>
<gene>
    <name evidence="5" type="ORF">CC84DRAFT_1099411</name>
</gene>
<proteinExistence type="predicted"/>
<dbReference type="SUPFAM" id="SSF57701">
    <property type="entry name" value="Zn2/Cys6 DNA-binding domain"/>
    <property type="match status" value="1"/>
</dbReference>
<dbReference type="PANTHER" id="PTHR37534:SF48">
    <property type="entry name" value="FINGER DOMAIN PROTEIN, PUTATIVE-RELATED"/>
    <property type="match status" value="1"/>
</dbReference>
<evidence type="ECO:0000313" key="6">
    <source>
        <dbReference type="Proteomes" id="UP000077069"/>
    </source>
</evidence>
<dbReference type="GO" id="GO:0005634">
    <property type="term" value="C:nucleus"/>
    <property type="evidence" value="ECO:0007669"/>
    <property type="project" value="UniProtKB-SubCell"/>
</dbReference>
<comment type="subcellular location">
    <subcellularLocation>
        <location evidence="1">Nucleus</location>
    </subcellularLocation>
</comment>
<dbReference type="EMBL" id="KV441556">
    <property type="protein sequence ID" value="OAG02132.1"/>
    <property type="molecule type" value="Genomic_DNA"/>
</dbReference>
<dbReference type="RefSeq" id="XP_018032497.1">
    <property type="nucleotide sequence ID" value="XM_018174822.1"/>
</dbReference>
<dbReference type="Pfam" id="PF00172">
    <property type="entry name" value="Zn_clus"/>
    <property type="match status" value="1"/>
</dbReference>
<dbReference type="InterPro" id="IPR001138">
    <property type="entry name" value="Zn2Cys6_DnaBD"/>
</dbReference>
<feature type="region of interest" description="Disordered" evidence="3">
    <location>
        <begin position="55"/>
        <end position="93"/>
    </location>
</feature>
<keyword evidence="2" id="KW-0539">Nucleus</keyword>
<dbReference type="SMART" id="SM00066">
    <property type="entry name" value="GAL4"/>
    <property type="match status" value="1"/>
</dbReference>
<dbReference type="GO" id="GO:0000976">
    <property type="term" value="F:transcription cis-regulatory region binding"/>
    <property type="evidence" value="ECO:0007669"/>
    <property type="project" value="TreeGrafter"/>
</dbReference>
<evidence type="ECO:0000256" key="3">
    <source>
        <dbReference type="SAM" id="MobiDB-lite"/>
    </source>
</evidence>
<evidence type="ECO:0000259" key="4">
    <source>
        <dbReference type="PROSITE" id="PS50048"/>
    </source>
</evidence>
<dbReference type="GeneID" id="28758308"/>
<keyword evidence="6" id="KW-1185">Reference proteome</keyword>
<feature type="compositionally biased region" description="Low complexity" evidence="3">
    <location>
        <begin position="77"/>
        <end position="93"/>
    </location>
</feature>
<sequence length="574" mass="65892">MATVQNTPKATRQCWECLKRRLVCDYTLPRCKKCVKRGRECPGYDAQKPLQWVEPGKITSRKRSKPSKNSQLVLQVRSRGSPMGDSSSDGGWSIETVKSEKEDQDSQKELQYTYQKAMADVQSIEDLDKILHIESQDRIEEIVSKGLWHEAARILKIEKDPLKGLRRVLLYMKLEQLPVYHFRNDTSEVVQAINYFNTRIIPEATESKFALVRNPQIMFFPANSLHLLTPSTHSSFVCLALQHYINRLPPGASEEALVANGPKLWQYRGDAIQELYRRIADPKTMYSLATINSIVVFMTNELQSQRFPQWRSHIDVLMRIIKVRGGLMQMYRSVFYMHPTVVLFYLVVTVSNTTSPAHDHVVLAPTLKQELDDVEELYHEIFPYCLCPPAVFFFIIRISNLRREVSQALILEDDLTGFSHLAANLLSQIQAFSVEDWAQPGDENEDWLLIGSAYKHAAAVYCIMSLQALALLPKDAHMNLQLENHGDLLISFLKKVLVSSRIQRNASWPLSIAGVEAGYRGEARRKWIEDTCSELSRLLGTNAPLNLKVHLKKYWDSGRIGWEECFHKPYAFMF</sequence>
<accession>A0A177C5G7</accession>
<dbReference type="GO" id="GO:0045944">
    <property type="term" value="P:positive regulation of transcription by RNA polymerase II"/>
    <property type="evidence" value="ECO:0007669"/>
    <property type="project" value="TreeGrafter"/>
</dbReference>
<evidence type="ECO:0000313" key="5">
    <source>
        <dbReference type="EMBL" id="OAG02132.1"/>
    </source>
</evidence>
<name>A0A177C5G7_9PLEO</name>
<dbReference type="Proteomes" id="UP000077069">
    <property type="component" value="Unassembled WGS sequence"/>
</dbReference>
<evidence type="ECO:0000256" key="1">
    <source>
        <dbReference type="ARBA" id="ARBA00004123"/>
    </source>
</evidence>
<dbReference type="PANTHER" id="PTHR37534">
    <property type="entry name" value="TRANSCRIPTIONAL ACTIVATOR PROTEIN UGA3"/>
    <property type="match status" value="1"/>
</dbReference>